<dbReference type="Pfam" id="PF00561">
    <property type="entry name" value="Abhydrolase_1"/>
    <property type="match status" value="1"/>
</dbReference>
<evidence type="ECO:0000313" key="2">
    <source>
        <dbReference type="EMBL" id="APE34376.1"/>
    </source>
</evidence>
<dbReference type="Proteomes" id="UP000183810">
    <property type="component" value="Chromosome"/>
</dbReference>
<gene>
    <name evidence="2" type="ORF">BOX37_10895</name>
</gene>
<dbReference type="PANTHER" id="PTHR43433">
    <property type="entry name" value="HYDROLASE, ALPHA/BETA FOLD FAMILY PROTEIN"/>
    <property type="match status" value="1"/>
</dbReference>
<evidence type="ECO:0000259" key="1">
    <source>
        <dbReference type="Pfam" id="PF00561"/>
    </source>
</evidence>
<dbReference type="AlphaFoldDB" id="A0A1J0VQP9"/>
<organism evidence="2 3">
    <name type="scientific">Nocardia mangyaensis</name>
    <dbReference type="NCBI Taxonomy" id="2213200"/>
    <lineage>
        <taxon>Bacteria</taxon>
        <taxon>Bacillati</taxon>
        <taxon>Actinomycetota</taxon>
        <taxon>Actinomycetes</taxon>
        <taxon>Mycobacteriales</taxon>
        <taxon>Nocardiaceae</taxon>
        <taxon>Nocardia</taxon>
    </lineage>
</organism>
<protein>
    <submittedName>
        <fullName evidence="2">Alpha/beta hydrolase</fullName>
    </submittedName>
</protein>
<dbReference type="InterPro" id="IPR000073">
    <property type="entry name" value="AB_hydrolase_1"/>
</dbReference>
<dbReference type="SUPFAM" id="SSF53474">
    <property type="entry name" value="alpha/beta-Hydrolases"/>
    <property type="match status" value="1"/>
</dbReference>
<proteinExistence type="predicted"/>
<dbReference type="OrthoDB" id="4536625at2"/>
<evidence type="ECO:0000313" key="3">
    <source>
        <dbReference type="Proteomes" id="UP000183810"/>
    </source>
</evidence>
<dbReference type="GO" id="GO:0016787">
    <property type="term" value="F:hydrolase activity"/>
    <property type="evidence" value="ECO:0007669"/>
    <property type="project" value="UniProtKB-KW"/>
</dbReference>
<keyword evidence="3" id="KW-1185">Reference proteome</keyword>
<dbReference type="InterPro" id="IPR017208">
    <property type="entry name" value="UCP037442_abhydr"/>
</dbReference>
<feature type="domain" description="AB hydrolase-1" evidence="1">
    <location>
        <begin position="37"/>
        <end position="144"/>
    </location>
</feature>
<dbReference type="PANTHER" id="PTHR43433:SF5">
    <property type="entry name" value="AB HYDROLASE-1 DOMAIN-CONTAINING PROTEIN"/>
    <property type="match status" value="1"/>
</dbReference>
<accession>A0A1J0VQP9</accession>
<dbReference type="Gene3D" id="3.40.50.1820">
    <property type="entry name" value="alpha/beta hydrolase"/>
    <property type="match status" value="1"/>
</dbReference>
<dbReference type="KEGG" id="nsl:BOX37_10895"/>
<dbReference type="InterPro" id="IPR029058">
    <property type="entry name" value="AB_hydrolase_fold"/>
</dbReference>
<keyword evidence="2" id="KW-0378">Hydrolase</keyword>
<reference evidence="2" key="1">
    <citation type="submission" date="2016-11" db="EMBL/GenBank/DDBJ databases">
        <authorList>
            <person name="Jaros S."/>
            <person name="Januszkiewicz K."/>
            <person name="Wedrychowicz H."/>
        </authorList>
    </citation>
    <scope>NUCLEOTIDE SEQUENCE [LARGE SCALE GENOMIC DNA]</scope>
    <source>
        <strain evidence="2">Y48</strain>
    </source>
</reference>
<dbReference type="EMBL" id="CP018082">
    <property type="protein sequence ID" value="APE34376.1"/>
    <property type="molecule type" value="Genomic_DNA"/>
</dbReference>
<dbReference type="PIRSF" id="PIRSF037442">
    <property type="entry name" value="UCP037442_abhydr"/>
    <property type="match status" value="1"/>
</dbReference>
<name>A0A1J0VQP9_9NOCA</name>
<sequence length="299" mass="31680">MSDNHTDLVNLETSTVTTADGAALALRVLPHADPAAPVVLVLPAMAIKAKYYLPLITALHAAGLTAAVLDLRAQGDSTPALGEGPGFGYRALLETDLPAVAAELGQQFPQAPLHLFGHSLGGQLALLFAAAEPDRVASVTTIGTGSVYWRSFEPSRRLAVLAQGLWVGVVTRLRGRWPGGSGIGPMTAGVMLDWARHLRTGHYRPSGSTRDYDQLLGLLAVPVLVISLDGDPLGPQSTVRFLCRRIAVAKPVRWHIDRSSGMTHIGHASWVKDSDKVAPAVAAWIIDGRAPQLREGSAQ</sequence>
<dbReference type="InterPro" id="IPR050471">
    <property type="entry name" value="AB_hydrolase"/>
</dbReference>
<dbReference type="RefSeq" id="WP_071927557.1">
    <property type="nucleotide sequence ID" value="NZ_CP018082.1"/>
</dbReference>